<evidence type="ECO:0000313" key="2">
    <source>
        <dbReference type="EMBL" id="GEP46360.1"/>
    </source>
</evidence>
<dbReference type="AlphaFoldDB" id="A0A512MI03"/>
<sequence>MHHSSNAPYPALMNWITACLGLTTALAGLSSLHAEPRSWTNNLGKSIQAEYGGTQGQQVILIMPDGTQAQVPLASLSTTDRDWVRINPLTAKPAPTPAPTPAATASTATGTATVTARIPAEKRRMPDQVKEPLLYTTIHVVREDPGNCLYESTHFQFKTTAKLGVALMKDVCRAFESTYELVRSMPWGIQPKPEEGRTKFQAELYETRTQYLATNAPPWSAGVYSLKEKVFRIPFQELGISDQPGAGGAYYRKGEINNDTITHEITHQMMHEYVPFMPAWLVEGLAEYTSNLPYRGGIFEVKEDASVLSNKQPKSRRRGLFSMPVYKPGWVGLKGVWALTTDITTPNPLDTFTLPENGFPPPSPPSNRVPLPPEINMEQIASHYHSSHLLTFFFVRDHDGLPLKKYFDALHAEKAKWPPFWKELDDYRARLDKLKPAYDAYEAAMKEFMRKPGVQDLGGGKISYPSGMKLPAAPPEAPKPPVPPDRTNPRAVCIKHLDVLLNGRTLEQLDDELRLTLQKVGYSP</sequence>
<feature type="region of interest" description="Disordered" evidence="1">
    <location>
        <begin position="90"/>
        <end position="112"/>
    </location>
</feature>
<gene>
    <name evidence="2" type="ORF">BGE01nite_56510</name>
</gene>
<protein>
    <recommendedName>
        <fullName evidence="4">SLA1 homology domain-containing protein</fullName>
    </recommendedName>
</protein>
<evidence type="ECO:0000313" key="3">
    <source>
        <dbReference type="Proteomes" id="UP000321577"/>
    </source>
</evidence>
<dbReference type="Proteomes" id="UP000321577">
    <property type="component" value="Unassembled WGS sequence"/>
</dbReference>
<proteinExistence type="predicted"/>
<organism evidence="2 3">
    <name type="scientific">Brevifollis gellanilyticus</name>
    <dbReference type="NCBI Taxonomy" id="748831"/>
    <lineage>
        <taxon>Bacteria</taxon>
        <taxon>Pseudomonadati</taxon>
        <taxon>Verrucomicrobiota</taxon>
        <taxon>Verrucomicrobiia</taxon>
        <taxon>Verrucomicrobiales</taxon>
        <taxon>Verrucomicrobiaceae</taxon>
    </lineage>
</organism>
<feature type="region of interest" description="Disordered" evidence="1">
    <location>
        <begin position="465"/>
        <end position="485"/>
    </location>
</feature>
<keyword evidence="3" id="KW-1185">Reference proteome</keyword>
<evidence type="ECO:0008006" key="4">
    <source>
        <dbReference type="Google" id="ProtNLM"/>
    </source>
</evidence>
<feature type="compositionally biased region" description="Low complexity" evidence="1">
    <location>
        <begin position="101"/>
        <end position="112"/>
    </location>
</feature>
<name>A0A512MI03_9BACT</name>
<comment type="caution">
    <text evidence="2">The sequence shown here is derived from an EMBL/GenBank/DDBJ whole genome shotgun (WGS) entry which is preliminary data.</text>
</comment>
<feature type="compositionally biased region" description="Pro residues" evidence="1">
    <location>
        <begin position="472"/>
        <end position="485"/>
    </location>
</feature>
<accession>A0A512MI03</accession>
<dbReference type="EMBL" id="BKAG01000091">
    <property type="protein sequence ID" value="GEP46360.1"/>
    <property type="molecule type" value="Genomic_DNA"/>
</dbReference>
<dbReference type="Gene3D" id="2.30.30.700">
    <property type="entry name" value="SLA1 homology domain 1"/>
    <property type="match status" value="1"/>
</dbReference>
<reference evidence="2 3" key="1">
    <citation type="submission" date="2019-07" db="EMBL/GenBank/DDBJ databases">
        <title>Whole genome shotgun sequence of Brevifollis gellanilyticus NBRC 108608.</title>
        <authorList>
            <person name="Hosoyama A."/>
            <person name="Uohara A."/>
            <person name="Ohji S."/>
            <person name="Ichikawa N."/>
        </authorList>
    </citation>
    <scope>NUCLEOTIDE SEQUENCE [LARGE SCALE GENOMIC DNA]</scope>
    <source>
        <strain evidence="2 3">NBRC 108608</strain>
    </source>
</reference>
<evidence type="ECO:0000256" key="1">
    <source>
        <dbReference type="SAM" id="MobiDB-lite"/>
    </source>
</evidence>